<dbReference type="PANTHER" id="PTHR30419:SF8">
    <property type="entry name" value="NITROGEN ASSIMILATION TRANSCRIPTIONAL ACTIVATOR-RELATED"/>
    <property type="match status" value="1"/>
</dbReference>
<evidence type="ECO:0000313" key="6">
    <source>
        <dbReference type="EMBL" id="MFC5521344.1"/>
    </source>
</evidence>
<dbReference type="CDD" id="cd08435">
    <property type="entry name" value="PBP2_GbpR"/>
    <property type="match status" value="1"/>
</dbReference>
<dbReference type="InterPro" id="IPR000847">
    <property type="entry name" value="LysR_HTH_N"/>
</dbReference>
<keyword evidence="3" id="KW-0238">DNA-binding</keyword>
<dbReference type="RefSeq" id="WP_068833394.1">
    <property type="nucleotide sequence ID" value="NZ_JBHSMX010000013.1"/>
</dbReference>
<dbReference type="PRINTS" id="PR00039">
    <property type="entry name" value="HTHLYSR"/>
</dbReference>
<dbReference type="InterPro" id="IPR050950">
    <property type="entry name" value="HTH-type_LysR_regulators"/>
</dbReference>
<evidence type="ECO:0000259" key="5">
    <source>
        <dbReference type="PROSITE" id="PS50931"/>
    </source>
</evidence>
<dbReference type="InterPro" id="IPR036390">
    <property type="entry name" value="WH_DNA-bd_sf"/>
</dbReference>
<dbReference type="PROSITE" id="PS50931">
    <property type="entry name" value="HTH_LYSR"/>
    <property type="match status" value="1"/>
</dbReference>
<evidence type="ECO:0000256" key="4">
    <source>
        <dbReference type="ARBA" id="ARBA00023163"/>
    </source>
</evidence>
<sequence>MDDAVDTAAPPANLFRRLRIKSRQVMLLDALDEHRNLRRAAAAIHTTQPAATALLQQLEEGLGVVLFERHARGMEPTVYGEVMIRYARGVLHDFAYAGDEMAALAAGAAGLVRIGSVMGATPVLLTQGLARFKAGNPRVRISLQVDTSDLLMPALLRGDLDVVLGRLPDQFYDEDLEIEQLEGEPMSVVARPDHPLFDLAEVTLADLVAQTWILHPLGSPMRRRVKQALQHASLAAPPDIVETSSILATTSLLEASDMISVVPRDVAQHYANYGLVAIVPVELPISMANLGIITRKKKDLSPAVKGFLHALRDSMLERQIAR</sequence>
<evidence type="ECO:0000313" key="7">
    <source>
        <dbReference type="Proteomes" id="UP001596084"/>
    </source>
</evidence>
<keyword evidence="7" id="KW-1185">Reference proteome</keyword>
<dbReference type="SUPFAM" id="SSF46785">
    <property type="entry name" value="Winged helix' DNA-binding domain"/>
    <property type="match status" value="1"/>
</dbReference>
<keyword evidence="4" id="KW-0804">Transcription</keyword>
<keyword evidence="2" id="KW-0805">Transcription regulation</keyword>
<dbReference type="InterPro" id="IPR005119">
    <property type="entry name" value="LysR_subst-bd"/>
</dbReference>
<dbReference type="Gene3D" id="1.10.10.10">
    <property type="entry name" value="Winged helix-like DNA-binding domain superfamily/Winged helix DNA-binding domain"/>
    <property type="match status" value="1"/>
</dbReference>
<accession>A0ABW0QAL7</accession>
<dbReference type="InterPro" id="IPR037405">
    <property type="entry name" value="GbpR_PBP2"/>
</dbReference>
<evidence type="ECO:0000256" key="2">
    <source>
        <dbReference type="ARBA" id="ARBA00023015"/>
    </source>
</evidence>
<dbReference type="Pfam" id="PF03466">
    <property type="entry name" value="LysR_substrate"/>
    <property type="match status" value="1"/>
</dbReference>
<organism evidence="6 7">
    <name type="scientific">Polaromonas jejuensis</name>
    <dbReference type="NCBI Taxonomy" id="457502"/>
    <lineage>
        <taxon>Bacteria</taxon>
        <taxon>Pseudomonadati</taxon>
        <taxon>Pseudomonadota</taxon>
        <taxon>Betaproteobacteria</taxon>
        <taxon>Burkholderiales</taxon>
        <taxon>Comamonadaceae</taxon>
        <taxon>Polaromonas</taxon>
    </lineage>
</organism>
<comment type="caution">
    <text evidence="6">The sequence shown here is derived from an EMBL/GenBank/DDBJ whole genome shotgun (WGS) entry which is preliminary data.</text>
</comment>
<proteinExistence type="inferred from homology"/>
<comment type="similarity">
    <text evidence="1">Belongs to the LysR transcriptional regulatory family.</text>
</comment>
<dbReference type="EMBL" id="JBHSMX010000013">
    <property type="protein sequence ID" value="MFC5521344.1"/>
    <property type="molecule type" value="Genomic_DNA"/>
</dbReference>
<feature type="domain" description="HTH lysR-type" evidence="5">
    <location>
        <begin position="20"/>
        <end position="77"/>
    </location>
</feature>
<evidence type="ECO:0000256" key="3">
    <source>
        <dbReference type="ARBA" id="ARBA00023125"/>
    </source>
</evidence>
<gene>
    <name evidence="6" type="ORF">ACFPP7_10500</name>
</gene>
<reference evidence="7" key="1">
    <citation type="journal article" date="2019" name="Int. J. Syst. Evol. Microbiol.">
        <title>The Global Catalogue of Microorganisms (GCM) 10K type strain sequencing project: providing services to taxonomists for standard genome sequencing and annotation.</title>
        <authorList>
            <consortium name="The Broad Institute Genomics Platform"/>
            <consortium name="The Broad Institute Genome Sequencing Center for Infectious Disease"/>
            <person name="Wu L."/>
            <person name="Ma J."/>
        </authorList>
    </citation>
    <scope>NUCLEOTIDE SEQUENCE [LARGE SCALE GENOMIC DNA]</scope>
    <source>
        <strain evidence="7">CGMCC 4.7277</strain>
    </source>
</reference>
<dbReference type="Proteomes" id="UP001596084">
    <property type="component" value="Unassembled WGS sequence"/>
</dbReference>
<dbReference type="SUPFAM" id="SSF53850">
    <property type="entry name" value="Periplasmic binding protein-like II"/>
    <property type="match status" value="1"/>
</dbReference>
<dbReference type="Gene3D" id="3.40.190.290">
    <property type="match status" value="1"/>
</dbReference>
<dbReference type="PANTHER" id="PTHR30419">
    <property type="entry name" value="HTH-TYPE TRANSCRIPTIONAL REGULATOR YBHD"/>
    <property type="match status" value="1"/>
</dbReference>
<dbReference type="Pfam" id="PF00126">
    <property type="entry name" value="HTH_1"/>
    <property type="match status" value="1"/>
</dbReference>
<name>A0ABW0QAL7_9BURK</name>
<evidence type="ECO:0000256" key="1">
    <source>
        <dbReference type="ARBA" id="ARBA00009437"/>
    </source>
</evidence>
<dbReference type="InterPro" id="IPR036388">
    <property type="entry name" value="WH-like_DNA-bd_sf"/>
</dbReference>
<protein>
    <submittedName>
        <fullName evidence="6">LysR family transcriptional regulator</fullName>
    </submittedName>
</protein>